<sequence length="135" mass="14018">MARGNTPWVGVFSAPAGLAAWLPRWSKAPRHFHCPVARPPSAVGPPKPVLNEGFGNREGLRAPRFQGGAPPAPVRSGGGHSLRRLPEWAPSRCSCGRGRLTGGSTRKGDGFLVPTSIPVPLVAVSSSKRGAALAS</sequence>
<dbReference type="EMBL" id="CM007387">
    <property type="protein sequence ID" value="ONK65164.1"/>
    <property type="molecule type" value="Genomic_DNA"/>
</dbReference>
<keyword evidence="3" id="KW-1185">Reference proteome</keyword>
<dbReference type="Gramene" id="ONK65164">
    <property type="protein sequence ID" value="ONK65164"/>
    <property type="gene ID" value="A4U43_C07F34350"/>
</dbReference>
<dbReference type="Proteomes" id="UP000243459">
    <property type="component" value="Chromosome 7"/>
</dbReference>
<organism evidence="2 3">
    <name type="scientific">Asparagus officinalis</name>
    <name type="common">Garden asparagus</name>
    <dbReference type="NCBI Taxonomy" id="4686"/>
    <lineage>
        <taxon>Eukaryota</taxon>
        <taxon>Viridiplantae</taxon>
        <taxon>Streptophyta</taxon>
        <taxon>Embryophyta</taxon>
        <taxon>Tracheophyta</taxon>
        <taxon>Spermatophyta</taxon>
        <taxon>Magnoliopsida</taxon>
        <taxon>Liliopsida</taxon>
        <taxon>Asparagales</taxon>
        <taxon>Asparagaceae</taxon>
        <taxon>Asparagoideae</taxon>
        <taxon>Asparagus</taxon>
    </lineage>
</organism>
<accession>A0A5P1EHA1</accession>
<dbReference type="AlphaFoldDB" id="A0A5P1EHA1"/>
<evidence type="ECO:0000256" key="1">
    <source>
        <dbReference type="SAM" id="MobiDB-lite"/>
    </source>
</evidence>
<proteinExistence type="predicted"/>
<evidence type="ECO:0000313" key="2">
    <source>
        <dbReference type="EMBL" id="ONK65164.1"/>
    </source>
</evidence>
<name>A0A5P1EHA1_ASPOF</name>
<evidence type="ECO:0000313" key="3">
    <source>
        <dbReference type="Proteomes" id="UP000243459"/>
    </source>
</evidence>
<gene>
    <name evidence="2" type="ORF">A4U43_C07F34350</name>
</gene>
<reference evidence="3" key="1">
    <citation type="journal article" date="2017" name="Nat. Commun.">
        <title>The asparagus genome sheds light on the origin and evolution of a young Y chromosome.</title>
        <authorList>
            <person name="Harkess A."/>
            <person name="Zhou J."/>
            <person name="Xu C."/>
            <person name="Bowers J.E."/>
            <person name="Van der Hulst R."/>
            <person name="Ayyampalayam S."/>
            <person name="Mercati F."/>
            <person name="Riccardi P."/>
            <person name="McKain M.R."/>
            <person name="Kakrana A."/>
            <person name="Tang H."/>
            <person name="Ray J."/>
            <person name="Groenendijk J."/>
            <person name="Arikit S."/>
            <person name="Mathioni S.M."/>
            <person name="Nakano M."/>
            <person name="Shan H."/>
            <person name="Telgmann-Rauber A."/>
            <person name="Kanno A."/>
            <person name="Yue Z."/>
            <person name="Chen H."/>
            <person name="Li W."/>
            <person name="Chen Y."/>
            <person name="Xu X."/>
            <person name="Zhang Y."/>
            <person name="Luo S."/>
            <person name="Chen H."/>
            <person name="Gao J."/>
            <person name="Mao Z."/>
            <person name="Pires J.C."/>
            <person name="Luo M."/>
            <person name="Kudrna D."/>
            <person name="Wing R.A."/>
            <person name="Meyers B.C."/>
            <person name="Yi K."/>
            <person name="Kong H."/>
            <person name="Lavrijsen P."/>
            <person name="Sunseri F."/>
            <person name="Falavigna A."/>
            <person name="Ye Y."/>
            <person name="Leebens-Mack J.H."/>
            <person name="Chen G."/>
        </authorList>
    </citation>
    <scope>NUCLEOTIDE SEQUENCE [LARGE SCALE GENOMIC DNA]</scope>
    <source>
        <strain evidence="3">cv. DH0086</strain>
    </source>
</reference>
<feature type="region of interest" description="Disordered" evidence="1">
    <location>
        <begin position="38"/>
        <end position="85"/>
    </location>
</feature>
<protein>
    <submittedName>
        <fullName evidence="2">Uncharacterized protein</fullName>
    </submittedName>
</protein>